<dbReference type="Pfam" id="PF20231">
    <property type="entry name" value="DUF6589"/>
    <property type="match status" value="1"/>
</dbReference>
<accession>A0AAD7H419</accession>
<dbReference type="EMBL" id="JARKIB010000385">
    <property type="protein sequence ID" value="KAJ7711812.1"/>
    <property type="molecule type" value="Genomic_DNA"/>
</dbReference>
<feature type="domain" description="DUF6589" evidence="1">
    <location>
        <begin position="1"/>
        <end position="128"/>
    </location>
</feature>
<reference evidence="2" key="1">
    <citation type="submission" date="2023-03" db="EMBL/GenBank/DDBJ databases">
        <title>Massive genome expansion in bonnet fungi (Mycena s.s.) driven by repeated elements and novel gene families across ecological guilds.</title>
        <authorList>
            <consortium name="Lawrence Berkeley National Laboratory"/>
            <person name="Harder C.B."/>
            <person name="Miyauchi S."/>
            <person name="Viragh M."/>
            <person name="Kuo A."/>
            <person name="Thoen E."/>
            <person name="Andreopoulos B."/>
            <person name="Lu D."/>
            <person name="Skrede I."/>
            <person name="Drula E."/>
            <person name="Henrissat B."/>
            <person name="Morin E."/>
            <person name="Kohler A."/>
            <person name="Barry K."/>
            <person name="LaButti K."/>
            <person name="Morin E."/>
            <person name="Salamov A."/>
            <person name="Lipzen A."/>
            <person name="Mereny Z."/>
            <person name="Hegedus B."/>
            <person name="Baldrian P."/>
            <person name="Stursova M."/>
            <person name="Weitz H."/>
            <person name="Taylor A."/>
            <person name="Grigoriev I.V."/>
            <person name="Nagy L.G."/>
            <person name="Martin F."/>
            <person name="Kauserud H."/>
        </authorList>
    </citation>
    <scope>NUCLEOTIDE SEQUENCE</scope>
    <source>
        <strain evidence="2">CBHHK182m</strain>
    </source>
</reference>
<proteinExistence type="predicted"/>
<name>A0AAD7H419_9AGAR</name>
<gene>
    <name evidence="2" type="ORF">B0H16DRAFT_1232979</name>
</gene>
<comment type="caution">
    <text evidence="2">The sequence shown here is derived from an EMBL/GenBank/DDBJ whole genome shotgun (WGS) entry which is preliminary data.</text>
</comment>
<dbReference type="AlphaFoldDB" id="A0AAD7H419"/>
<keyword evidence="3" id="KW-1185">Reference proteome</keyword>
<dbReference type="InterPro" id="IPR046496">
    <property type="entry name" value="DUF6589"/>
</dbReference>
<feature type="non-terminal residue" evidence="2">
    <location>
        <position position="186"/>
    </location>
</feature>
<organism evidence="2 3">
    <name type="scientific">Mycena metata</name>
    <dbReference type="NCBI Taxonomy" id="1033252"/>
    <lineage>
        <taxon>Eukaryota</taxon>
        <taxon>Fungi</taxon>
        <taxon>Dikarya</taxon>
        <taxon>Basidiomycota</taxon>
        <taxon>Agaricomycotina</taxon>
        <taxon>Agaricomycetes</taxon>
        <taxon>Agaricomycetidae</taxon>
        <taxon>Agaricales</taxon>
        <taxon>Marasmiineae</taxon>
        <taxon>Mycenaceae</taxon>
        <taxon>Mycena</taxon>
    </lineage>
</organism>
<protein>
    <recommendedName>
        <fullName evidence="1">DUF6589 domain-containing protein</fullName>
    </recommendedName>
</protein>
<evidence type="ECO:0000259" key="1">
    <source>
        <dbReference type="Pfam" id="PF20231"/>
    </source>
</evidence>
<feature type="non-terminal residue" evidence="2">
    <location>
        <position position="1"/>
    </location>
</feature>
<evidence type="ECO:0000313" key="3">
    <source>
        <dbReference type="Proteomes" id="UP001215598"/>
    </source>
</evidence>
<evidence type="ECO:0000313" key="2">
    <source>
        <dbReference type="EMBL" id="KAJ7711812.1"/>
    </source>
</evidence>
<sequence>ILFLREFGWWVEMNYAIPEGDVGRLMEILKIYMFTFAGTANQNYVGYLLDLYALLRYECSPDLKDGILNNFLFNLNDGPGNFDIAGRRGGDFDEQFYHRTVAPNVLHFLKMKEDMESAFALKRRWKAHTSPHLRDETQILLRLYKDEELRKFRSCRSMGHAAVNTFDRGYHRLDAEKMAEHVERST</sequence>
<dbReference type="Proteomes" id="UP001215598">
    <property type="component" value="Unassembled WGS sequence"/>
</dbReference>